<proteinExistence type="predicted"/>
<keyword evidence="3" id="KW-1185">Reference proteome</keyword>
<dbReference type="OrthoDB" id="5386169at2759"/>
<comment type="caution">
    <text evidence="2">The sequence shown here is derived from an EMBL/GenBank/DDBJ whole genome shotgun (WGS) entry which is preliminary data.</text>
</comment>
<dbReference type="AlphaFoldDB" id="S8A3A2"/>
<name>S8A3A2_DACHA</name>
<dbReference type="HOGENOM" id="CLU_2838069_0_0_1"/>
<sequence length="66" mass="7273">METLETTITDIRLTLESANTILTQVSDLPDDDSDDDSSTPPLLKPQDLAKINELSSLVTYHEGLLE</sequence>
<protein>
    <submittedName>
        <fullName evidence="2">Uncharacterized protein</fullName>
    </submittedName>
</protein>
<accession>S8A3A2</accession>
<evidence type="ECO:0000256" key="1">
    <source>
        <dbReference type="SAM" id="MobiDB-lite"/>
    </source>
</evidence>
<organism evidence="2 3">
    <name type="scientific">Dactylellina haptotyla (strain CBS 200.50)</name>
    <name type="common">Nematode-trapping fungus</name>
    <name type="synonym">Monacrosporium haptotylum</name>
    <dbReference type="NCBI Taxonomy" id="1284197"/>
    <lineage>
        <taxon>Eukaryota</taxon>
        <taxon>Fungi</taxon>
        <taxon>Dikarya</taxon>
        <taxon>Ascomycota</taxon>
        <taxon>Pezizomycotina</taxon>
        <taxon>Orbiliomycetes</taxon>
        <taxon>Orbiliales</taxon>
        <taxon>Orbiliaceae</taxon>
        <taxon>Dactylellina</taxon>
    </lineage>
</organism>
<dbReference type="OMA" id="FQDPYDP"/>
<feature type="compositionally biased region" description="Acidic residues" evidence="1">
    <location>
        <begin position="28"/>
        <end position="37"/>
    </location>
</feature>
<evidence type="ECO:0000313" key="3">
    <source>
        <dbReference type="Proteomes" id="UP000015100"/>
    </source>
</evidence>
<reference evidence="3" key="2">
    <citation type="submission" date="2013-04" db="EMBL/GenBank/DDBJ databases">
        <title>Genomic mechanisms accounting for the adaptation to parasitism in nematode-trapping fungi.</title>
        <authorList>
            <person name="Ahren D.G."/>
        </authorList>
    </citation>
    <scope>NUCLEOTIDE SEQUENCE [LARGE SCALE GENOMIC DNA]</scope>
    <source>
        <strain evidence="3">CBS 200.50</strain>
    </source>
</reference>
<dbReference type="Proteomes" id="UP000015100">
    <property type="component" value="Unassembled WGS sequence"/>
</dbReference>
<dbReference type="EMBL" id="AQGS01001088">
    <property type="protein sequence ID" value="EPS35631.1"/>
    <property type="molecule type" value="Genomic_DNA"/>
</dbReference>
<evidence type="ECO:0000313" key="2">
    <source>
        <dbReference type="EMBL" id="EPS35631.1"/>
    </source>
</evidence>
<gene>
    <name evidence="2" type="ORF">H072_10952</name>
</gene>
<feature type="region of interest" description="Disordered" evidence="1">
    <location>
        <begin position="25"/>
        <end position="46"/>
    </location>
</feature>
<feature type="non-terminal residue" evidence="2">
    <location>
        <position position="66"/>
    </location>
</feature>
<reference evidence="2 3" key="1">
    <citation type="journal article" date="2013" name="PLoS Genet.">
        <title>Genomic mechanisms accounting for the adaptation to parasitism in nematode-trapping fungi.</title>
        <authorList>
            <person name="Meerupati T."/>
            <person name="Andersson K.M."/>
            <person name="Friman E."/>
            <person name="Kumar D."/>
            <person name="Tunlid A."/>
            <person name="Ahren D."/>
        </authorList>
    </citation>
    <scope>NUCLEOTIDE SEQUENCE [LARGE SCALE GENOMIC DNA]</scope>
    <source>
        <strain evidence="2 3">CBS 200.50</strain>
    </source>
</reference>